<feature type="chain" id="PRO_5035191275" evidence="2">
    <location>
        <begin position="19"/>
        <end position="468"/>
    </location>
</feature>
<name>A0A8J2TPM2_9FLAO</name>
<keyword evidence="1 2" id="KW-0732">Signal</keyword>
<dbReference type="NCBIfam" id="TIGR04183">
    <property type="entry name" value="Por_Secre_tail"/>
    <property type="match status" value="1"/>
</dbReference>
<dbReference type="SUPFAM" id="SSF50952">
    <property type="entry name" value="Soluble quinoprotein glucose dehydrogenase"/>
    <property type="match status" value="1"/>
</dbReference>
<dbReference type="PANTHER" id="PTHR19328:SF75">
    <property type="entry name" value="ALDOSE SUGAR DEHYDROGENASE YLII"/>
    <property type="match status" value="1"/>
</dbReference>
<dbReference type="Gene3D" id="2.120.10.30">
    <property type="entry name" value="TolB, C-terminal domain"/>
    <property type="match status" value="1"/>
</dbReference>
<organism evidence="5 6">
    <name type="scientific">Aquaticitalea lipolytica</name>
    <dbReference type="NCBI Taxonomy" id="1247562"/>
    <lineage>
        <taxon>Bacteria</taxon>
        <taxon>Pseudomonadati</taxon>
        <taxon>Bacteroidota</taxon>
        <taxon>Flavobacteriia</taxon>
        <taxon>Flavobacteriales</taxon>
        <taxon>Flavobacteriaceae</taxon>
        <taxon>Aquaticitalea</taxon>
    </lineage>
</organism>
<dbReference type="Proteomes" id="UP000598120">
    <property type="component" value="Unassembled WGS sequence"/>
</dbReference>
<proteinExistence type="predicted"/>
<dbReference type="InterPro" id="IPR011042">
    <property type="entry name" value="6-blade_b-propeller_TolB-like"/>
</dbReference>
<dbReference type="AlphaFoldDB" id="A0A8J2TPM2"/>
<protein>
    <submittedName>
        <fullName evidence="5">Glucose dehydrogenase</fullName>
    </submittedName>
</protein>
<evidence type="ECO:0000256" key="2">
    <source>
        <dbReference type="SAM" id="SignalP"/>
    </source>
</evidence>
<dbReference type="Pfam" id="PF07995">
    <property type="entry name" value="GSDH"/>
    <property type="match status" value="1"/>
</dbReference>
<feature type="domain" description="Glucose/Sorbosone dehydrogenase" evidence="3">
    <location>
        <begin position="31"/>
        <end position="322"/>
    </location>
</feature>
<comment type="caution">
    <text evidence="5">The sequence shown here is derived from an EMBL/GenBank/DDBJ whole genome shotgun (WGS) entry which is preliminary data.</text>
</comment>
<dbReference type="InterPro" id="IPR026444">
    <property type="entry name" value="Secre_tail"/>
</dbReference>
<evidence type="ECO:0000313" key="6">
    <source>
        <dbReference type="Proteomes" id="UP000598120"/>
    </source>
</evidence>
<dbReference type="EMBL" id="BMIC01000002">
    <property type="protein sequence ID" value="GFZ86600.1"/>
    <property type="molecule type" value="Genomic_DNA"/>
</dbReference>
<evidence type="ECO:0000259" key="4">
    <source>
        <dbReference type="Pfam" id="PF18962"/>
    </source>
</evidence>
<dbReference type="InterPro" id="IPR011041">
    <property type="entry name" value="Quinoprot_gluc/sorb_DH_b-prop"/>
</dbReference>
<feature type="signal peptide" evidence="2">
    <location>
        <begin position="1"/>
        <end position="18"/>
    </location>
</feature>
<feature type="domain" description="Secretion system C-terminal sorting" evidence="4">
    <location>
        <begin position="393"/>
        <end position="466"/>
    </location>
</feature>
<accession>A0A8J2TPM2</accession>
<evidence type="ECO:0000313" key="5">
    <source>
        <dbReference type="EMBL" id="GFZ86600.1"/>
    </source>
</evidence>
<dbReference type="Pfam" id="PF18962">
    <property type="entry name" value="Por_Secre_tail"/>
    <property type="match status" value="1"/>
</dbReference>
<reference evidence="5 6" key="1">
    <citation type="journal article" date="2014" name="Int. J. Syst. Evol. Microbiol.">
        <title>Complete genome sequence of Corynebacterium casei LMG S-19264T (=DSM 44701T), isolated from a smear-ripened cheese.</title>
        <authorList>
            <consortium name="US DOE Joint Genome Institute (JGI-PGF)"/>
            <person name="Walter F."/>
            <person name="Albersmeier A."/>
            <person name="Kalinowski J."/>
            <person name="Ruckert C."/>
        </authorList>
    </citation>
    <scope>NUCLEOTIDE SEQUENCE [LARGE SCALE GENOMIC DNA]</scope>
    <source>
        <strain evidence="5 6">CGMCC 1.15295</strain>
    </source>
</reference>
<evidence type="ECO:0000256" key="1">
    <source>
        <dbReference type="ARBA" id="ARBA00022729"/>
    </source>
</evidence>
<dbReference type="PANTHER" id="PTHR19328">
    <property type="entry name" value="HEDGEHOG-INTERACTING PROTEIN"/>
    <property type="match status" value="1"/>
</dbReference>
<dbReference type="RefSeq" id="WP_188605972.1">
    <property type="nucleotide sequence ID" value="NZ_BMIC01000002.1"/>
</dbReference>
<dbReference type="InterPro" id="IPR012938">
    <property type="entry name" value="Glc/Sorbosone_DH"/>
</dbReference>
<sequence length="468" mass="51140">MKTLTSFLLGFFSSIIFAQDIELEAFASGFSSPVNIKHAGDNRLFVVEQSGYIKIVNSDGSVNATSFLDINTIVVDGGGESGLLGLAFHPNYIANGYFYVNYINNSGNTVISRFTRNVSNPELADTTSELILLTIDQPFGNHNGGDMAFGPDGYLYIATGDGGSGGDPGDRAQNINLLLGKLLRIDVDNTSNGNNYAIPAGNPFVGNTNAMEEIWAVGLRNPWKFSFDKQTNELWIADVGQENFEEINMVGPNESGINYGWRCYEGNTAYNLTGNCPDQSLLTFPVAVYSHTGNGAFKCSITGGYRYRGITEPNLTGLYFFADYCSNEIGILSQSGSSWTMTFTAPFNGNNWSAFGEDVNGELYICGLNSGTVYRIKESNLGVEDNDLFGVKIYPNPTNNEFVIDTRDSLILLKEINIFNIHGQLITSISTFENQLTTISTKTLTKGIYLIEVINTEGNKKTKKLIKS</sequence>
<evidence type="ECO:0000259" key="3">
    <source>
        <dbReference type="Pfam" id="PF07995"/>
    </source>
</evidence>
<gene>
    <name evidence="5" type="ORF">GCM10011531_17430</name>
</gene>
<keyword evidence="6" id="KW-1185">Reference proteome</keyword>